<dbReference type="SUPFAM" id="SSF56112">
    <property type="entry name" value="Protein kinase-like (PK-like)"/>
    <property type="match status" value="1"/>
</dbReference>
<name>A0A9C6TUQ6_ARADU</name>
<dbReference type="GO" id="GO:0005886">
    <property type="term" value="C:plasma membrane"/>
    <property type="evidence" value="ECO:0007669"/>
    <property type="project" value="TreeGrafter"/>
</dbReference>
<keyword evidence="6" id="KW-1185">Reference proteome</keyword>
<evidence type="ECO:0000256" key="1">
    <source>
        <dbReference type="ARBA" id="ARBA00022527"/>
    </source>
</evidence>
<evidence type="ECO:0000313" key="7">
    <source>
        <dbReference type="RefSeq" id="XP_052116937.1"/>
    </source>
</evidence>
<keyword evidence="4" id="KW-0418">Kinase</keyword>
<evidence type="ECO:0000256" key="5">
    <source>
        <dbReference type="ARBA" id="ARBA00022840"/>
    </source>
</evidence>
<protein>
    <submittedName>
        <fullName evidence="7">G-type lectin S-receptor-like serine/threonine-protein kinase RKS1 isoform X1</fullName>
    </submittedName>
</protein>
<evidence type="ECO:0000256" key="4">
    <source>
        <dbReference type="ARBA" id="ARBA00022777"/>
    </source>
</evidence>
<dbReference type="PANTHER" id="PTHR27002:SF1095">
    <property type="entry name" value="G-TYPE LECTIN S-RECEPTOR-LIKE SERINE_THREONINE-PROTEIN KINASE RKS1"/>
    <property type="match status" value="1"/>
</dbReference>
<dbReference type="GO" id="GO:0005524">
    <property type="term" value="F:ATP binding"/>
    <property type="evidence" value="ECO:0007669"/>
    <property type="project" value="UniProtKB-KW"/>
</dbReference>
<gene>
    <name evidence="7" type="primary">LOC127746747</name>
</gene>
<dbReference type="Proteomes" id="UP000515211">
    <property type="component" value="Chromosome 4"/>
</dbReference>
<dbReference type="PANTHER" id="PTHR27002">
    <property type="entry name" value="RECEPTOR-LIKE SERINE/THREONINE-PROTEIN KINASE SD1-8"/>
    <property type="match status" value="1"/>
</dbReference>
<dbReference type="AlphaFoldDB" id="A0A9C6TUQ6"/>
<keyword evidence="2" id="KW-0808">Transferase</keyword>
<keyword evidence="3" id="KW-0547">Nucleotide-binding</keyword>
<dbReference type="InterPro" id="IPR011009">
    <property type="entry name" value="Kinase-like_dom_sf"/>
</dbReference>
<evidence type="ECO:0000313" key="6">
    <source>
        <dbReference type="Proteomes" id="UP000515211"/>
    </source>
</evidence>
<organism evidence="6 7">
    <name type="scientific">Arachis duranensis</name>
    <name type="common">Wild peanut</name>
    <dbReference type="NCBI Taxonomy" id="130453"/>
    <lineage>
        <taxon>Eukaryota</taxon>
        <taxon>Viridiplantae</taxon>
        <taxon>Streptophyta</taxon>
        <taxon>Embryophyta</taxon>
        <taxon>Tracheophyta</taxon>
        <taxon>Spermatophyta</taxon>
        <taxon>Magnoliopsida</taxon>
        <taxon>eudicotyledons</taxon>
        <taxon>Gunneridae</taxon>
        <taxon>Pentapetalae</taxon>
        <taxon>rosids</taxon>
        <taxon>fabids</taxon>
        <taxon>Fabales</taxon>
        <taxon>Fabaceae</taxon>
        <taxon>Papilionoideae</taxon>
        <taxon>50 kb inversion clade</taxon>
        <taxon>dalbergioids sensu lato</taxon>
        <taxon>Dalbergieae</taxon>
        <taxon>Pterocarpus clade</taxon>
        <taxon>Arachis</taxon>
    </lineage>
</organism>
<proteinExistence type="predicted"/>
<sequence length="151" mass="16688">MFVYLCDCRSFRKLSRLQTLTTISSAKKQGRRTDRKYSFRLSFEDFTNLQEFDSTQNSDLPFFDLSSIAAATDYFSPDNKLGQGGFGSVYKGLLNNGKEIALHECLDAAIPAMTLLVGANLVKGLEGVKKQLPLVIGITIVRFIVLPAIGI</sequence>
<evidence type="ECO:0000256" key="2">
    <source>
        <dbReference type="ARBA" id="ARBA00022679"/>
    </source>
</evidence>
<dbReference type="RefSeq" id="XP_052116937.1">
    <property type="nucleotide sequence ID" value="XM_052260977.1"/>
</dbReference>
<dbReference type="GeneID" id="127746747"/>
<dbReference type="GO" id="GO:0004674">
    <property type="term" value="F:protein serine/threonine kinase activity"/>
    <property type="evidence" value="ECO:0007669"/>
    <property type="project" value="UniProtKB-KW"/>
</dbReference>
<dbReference type="Gene3D" id="3.30.200.20">
    <property type="entry name" value="Phosphorylase Kinase, domain 1"/>
    <property type="match status" value="1"/>
</dbReference>
<evidence type="ECO:0000256" key="3">
    <source>
        <dbReference type="ARBA" id="ARBA00022741"/>
    </source>
</evidence>
<keyword evidence="5" id="KW-0067">ATP-binding</keyword>
<reference evidence="6" key="1">
    <citation type="journal article" date="2016" name="Nat. Genet.">
        <title>The genome sequences of Arachis duranensis and Arachis ipaensis, the diploid ancestors of cultivated peanut.</title>
        <authorList>
            <person name="Bertioli D.J."/>
            <person name="Cannon S.B."/>
            <person name="Froenicke L."/>
            <person name="Huang G."/>
            <person name="Farmer A.D."/>
            <person name="Cannon E.K."/>
            <person name="Liu X."/>
            <person name="Gao D."/>
            <person name="Clevenger J."/>
            <person name="Dash S."/>
            <person name="Ren L."/>
            <person name="Moretzsohn M.C."/>
            <person name="Shirasawa K."/>
            <person name="Huang W."/>
            <person name="Vidigal B."/>
            <person name="Abernathy B."/>
            <person name="Chu Y."/>
            <person name="Niederhuth C.E."/>
            <person name="Umale P."/>
            <person name="Araujo A.C."/>
            <person name="Kozik A."/>
            <person name="Kim K.D."/>
            <person name="Burow M.D."/>
            <person name="Varshney R.K."/>
            <person name="Wang X."/>
            <person name="Zhang X."/>
            <person name="Barkley N."/>
            <person name="Guimaraes P.M."/>
            <person name="Isobe S."/>
            <person name="Guo B."/>
            <person name="Liao B."/>
            <person name="Stalker H.T."/>
            <person name="Schmitz R.J."/>
            <person name="Scheffler B.E."/>
            <person name="Leal-Bertioli S.C."/>
            <person name="Xun X."/>
            <person name="Jackson S.A."/>
            <person name="Michelmore R."/>
            <person name="Ozias-Akins P."/>
        </authorList>
    </citation>
    <scope>NUCLEOTIDE SEQUENCE [LARGE SCALE GENOMIC DNA]</scope>
    <source>
        <strain evidence="6">cv. V14167</strain>
    </source>
</reference>
<keyword evidence="1" id="KW-0723">Serine/threonine-protein kinase</keyword>
<accession>A0A9C6TUQ6</accession>
<dbReference type="KEGG" id="adu:127746747"/>
<reference evidence="7" key="2">
    <citation type="submission" date="2025-08" db="UniProtKB">
        <authorList>
            <consortium name="RefSeq"/>
        </authorList>
    </citation>
    <scope>IDENTIFICATION</scope>
    <source>
        <tissue evidence="7">Whole plant</tissue>
    </source>
</reference>